<evidence type="ECO:0000313" key="1">
    <source>
        <dbReference type="EMBL" id="PVU90491.1"/>
    </source>
</evidence>
<reference evidence="1 2" key="1">
    <citation type="journal article" date="2018" name="MBio">
        <title>Comparative Genomics Reveals the Core Gene Toolbox for the Fungus-Insect Symbiosis.</title>
        <authorList>
            <person name="Wang Y."/>
            <person name="Stata M."/>
            <person name="Wang W."/>
            <person name="Stajich J.E."/>
            <person name="White M.M."/>
            <person name="Moncalvo J.M."/>
        </authorList>
    </citation>
    <scope>NUCLEOTIDE SEQUENCE [LARGE SCALE GENOMIC DNA]</scope>
    <source>
        <strain evidence="1 2">SWE-8-4</strain>
    </source>
</reference>
<keyword evidence="2" id="KW-1185">Reference proteome</keyword>
<accession>A0A2T9YDT1</accession>
<name>A0A2T9YDT1_9FUNG</name>
<gene>
    <name evidence="1" type="ORF">BB561_004861</name>
</gene>
<comment type="caution">
    <text evidence="1">The sequence shown here is derived from an EMBL/GenBank/DDBJ whole genome shotgun (WGS) entry which is preliminary data.</text>
</comment>
<dbReference type="AlphaFoldDB" id="A0A2T9YDT1"/>
<evidence type="ECO:0000313" key="2">
    <source>
        <dbReference type="Proteomes" id="UP000245383"/>
    </source>
</evidence>
<organism evidence="1 2">
    <name type="scientific">Smittium simulii</name>
    <dbReference type="NCBI Taxonomy" id="133385"/>
    <lineage>
        <taxon>Eukaryota</taxon>
        <taxon>Fungi</taxon>
        <taxon>Fungi incertae sedis</taxon>
        <taxon>Zoopagomycota</taxon>
        <taxon>Kickxellomycotina</taxon>
        <taxon>Harpellomycetes</taxon>
        <taxon>Harpellales</taxon>
        <taxon>Legeriomycetaceae</taxon>
        <taxon>Smittium</taxon>
    </lineage>
</organism>
<protein>
    <submittedName>
        <fullName evidence="1">Uncharacterized protein</fullName>
    </submittedName>
</protein>
<sequence>MHLEDDHNKSISNYASFIDPEFWRKNNYPSENVLAYNKHGDLISSGVKYETNTNICDDIDLSDNDNIYTRQISSTLYAPNEMKNTEFKKCDGFEKYYNGSSTINNQEYRNTQKIYSKYDSNNIVDLSEDSDAYIENIFNRCNRKEKTVSIVGQKPSSKMRILSSEKSYAFKKPVFRDACGELDELESNSSWRNNFDIGNSDLKSGEMEYVEMVCSPMSWD</sequence>
<proteinExistence type="predicted"/>
<dbReference type="Proteomes" id="UP000245383">
    <property type="component" value="Unassembled WGS sequence"/>
</dbReference>
<dbReference type="EMBL" id="MBFR01000255">
    <property type="protein sequence ID" value="PVU90491.1"/>
    <property type="molecule type" value="Genomic_DNA"/>
</dbReference>